<comment type="caution">
    <text evidence="2">The sequence shown here is derived from an EMBL/GenBank/DDBJ whole genome shotgun (WGS) entry which is preliminary data.</text>
</comment>
<proteinExistence type="predicted"/>
<evidence type="ECO:0000256" key="1">
    <source>
        <dbReference type="SAM" id="MobiDB-lite"/>
    </source>
</evidence>
<dbReference type="Proteomes" id="UP001314261">
    <property type="component" value="Unassembled WGS sequence"/>
</dbReference>
<dbReference type="EMBL" id="CAUZLR010000001">
    <property type="protein sequence ID" value="CAK1230107.1"/>
    <property type="molecule type" value="Genomic_DNA"/>
</dbReference>
<keyword evidence="3" id="KW-1185">Reference proteome</keyword>
<gene>
    <name evidence="2" type="ORF">R54839_PPFHFPJH_00388</name>
</gene>
<feature type="region of interest" description="Disordered" evidence="1">
    <location>
        <begin position="1"/>
        <end position="28"/>
    </location>
</feature>
<evidence type="ECO:0000313" key="3">
    <source>
        <dbReference type="Proteomes" id="UP001314261"/>
    </source>
</evidence>
<feature type="compositionally biased region" description="Basic and acidic residues" evidence="1">
    <location>
        <begin position="1"/>
        <end position="15"/>
    </location>
</feature>
<accession>A0ABN9YQU6</accession>
<dbReference type="RefSeq" id="WP_187754053.1">
    <property type="nucleotide sequence ID" value="NZ_CAUZLR010000001.1"/>
</dbReference>
<reference evidence="2 3" key="1">
    <citation type="submission" date="2023-10" db="EMBL/GenBank/DDBJ databases">
        <authorList>
            <person name="Botero Cardona J."/>
        </authorList>
    </citation>
    <scope>NUCLEOTIDE SEQUENCE [LARGE SCALE GENOMIC DNA]</scope>
    <source>
        <strain evidence="2 3">R-54839</strain>
    </source>
</reference>
<sequence length="68" mass="7861">MAFEDKMNQLKKSMDSNHQAQVEKAPRISKSYTLKQNVANELAKRAHEKDMTASRYLESLLKKEFNCG</sequence>
<evidence type="ECO:0000313" key="2">
    <source>
        <dbReference type="EMBL" id="CAK1230107.1"/>
    </source>
</evidence>
<organism evidence="2 3">
    <name type="scientific">Fructobacillus fructosus</name>
    <dbReference type="NCBI Taxonomy" id="1631"/>
    <lineage>
        <taxon>Bacteria</taxon>
        <taxon>Bacillati</taxon>
        <taxon>Bacillota</taxon>
        <taxon>Bacilli</taxon>
        <taxon>Lactobacillales</taxon>
        <taxon>Lactobacillaceae</taxon>
        <taxon>Fructobacillus</taxon>
    </lineage>
</organism>
<name>A0ABN9YQU6_9LACO</name>
<protein>
    <submittedName>
        <fullName evidence="2">Uncharacterized protein</fullName>
    </submittedName>
</protein>